<accession>A0ABR9TT73</accession>
<reference evidence="1 2" key="1">
    <citation type="submission" date="2020-10" db="EMBL/GenBank/DDBJ databases">
        <authorList>
            <person name="Castelo-Branco R."/>
            <person name="Eusebio N."/>
            <person name="Adriana R."/>
            <person name="Vieira A."/>
            <person name="Brugerolle De Fraissinette N."/>
            <person name="Rezende De Castro R."/>
            <person name="Schneider M.P."/>
            <person name="Vasconcelos V."/>
            <person name="Leao P.N."/>
        </authorList>
    </citation>
    <scope>NUCLEOTIDE SEQUENCE [LARGE SCALE GENOMIC DNA]</scope>
    <source>
        <strain evidence="1 2">LEGE 07299</strain>
    </source>
</reference>
<dbReference type="RefSeq" id="WP_194040486.1">
    <property type="nucleotide sequence ID" value="NZ_JADEXF010000018.1"/>
</dbReference>
<protein>
    <submittedName>
        <fullName evidence="1">Uncharacterized protein</fullName>
    </submittedName>
</protein>
<evidence type="ECO:0000313" key="1">
    <source>
        <dbReference type="EMBL" id="MBE9103584.1"/>
    </source>
</evidence>
<proteinExistence type="predicted"/>
<evidence type="ECO:0000313" key="2">
    <source>
        <dbReference type="Proteomes" id="UP000647836"/>
    </source>
</evidence>
<name>A0ABR9TT73_9NOSO</name>
<keyword evidence="2" id="KW-1185">Reference proteome</keyword>
<gene>
    <name evidence="1" type="ORF">IQ229_01060</name>
</gene>
<sequence>MVKIIWTDYMQYRAELRGFDLSILENIIRFSGERYDDTVTGSQIVVGKHNQELVIIPYEINDDSITPITVHTTTRQQIKFRLTSGRFVIYE</sequence>
<organism evidence="1 2">
    <name type="scientific">Nostoc cf. edaphicum LEGE 07299</name>
    <dbReference type="NCBI Taxonomy" id="2777974"/>
    <lineage>
        <taxon>Bacteria</taxon>
        <taxon>Bacillati</taxon>
        <taxon>Cyanobacteriota</taxon>
        <taxon>Cyanophyceae</taxon>
        <taxon>Nostocales</taxon>
        <taxon>Nostocaceae</taxon>
        <taxon>Nostoc</taxon>
    </lineage>
</organism>
<dbReference type="Proteomes" id="UP000647836">
    <property type="component" value="Unassembled WGS sequence"/>
</dbReference>
<comment type="caution">
    <text evidence="1">The sequence shown here is derived from an EMBL/GenBank/DDBJ whole genome shotgun (WGS) entry which is preliminary data.</text>
</comment>
<dbReference type="EMBL" id="JADEXF010000018">
    <property type="protein sequence ID" value="MBE9103584.1"/>
    <property type="molecule type" value="Genomic_DNA"/>
</dbReference>